<name>A0A0B4WYU4_9HYPH</name>
<dbReference type="SUPFAM" id="SSF50475">
    <property type="entry name" value="FMN-binding split barrel"/>
    <property type="match status" value="1"/>
</dbReference>
<proteinExistence type="predicted"/>
<dbReference type="Proteomes" id="UP000031368">
    <property type="component" value="Chromosome"/>
</dbReference>
<evidence type="ECO:0000313" key="2">
    <source>
        <dbReference type="Proteomes" id="UP000031368"/>
    </source>
</evidence>
<gene>
    <name evidence="1" type="ORF">RGR602_CH00107</name>
</gene>
<dbReference type="InterPro" id="IPR012349">
    <property type="entry name" value="Split_barrel_FMN-bd"/>
</dbReference>
<evidence type="ECO:0000313" key="1">
    <source>
        <dbReference type="EMBL" id="AJD39483.1"/>
    </source>
</evidence>
<dbReference type="InterPro" id="IPR007396">
    <property type="entry name" value="TR_PAI2-type"/>
</dbReference>
<accession>A0A0B4WYU4</accession>
<reference evidence="1 2" key="1">
    <citation type="submission" date="2013-11" db="EMBL/GenBank/DDBJ databases">
        <title>Complete genome sequence of Rhizobium gallicum bv. gallicum R602.</title>
        <authorList>
            <person name="Bustos P."/>
            <person name="Santamaria R.I."/>
            <person name="Lozano L."/>
            <person name="Acosta J.L."/>
            <person name="Ormeno-Orrillo E."/>
            <person name="Rogel M.A."/>
            <person name="Romero D."/>
            <person name="Cevallos M.A."/>
            <person name="Martinez-Romero E."/>
            <person name="Gonzalez V."/>
        </authorList>
    </citation>
    <scope>NUCLEOTIDE SEQUENCE [LARGE SCALE GENOMIC DNA]</scope>
    <source>
        <strain evidence="1 2">R602</strain>
    </source>
</reference>
<dbReference type="RefSeq" id="WP_052451465.1">
    <property type="nucleotide sequence ID" value="NZ_CP006877.1"/>
</dbReference>
<dbReference type="EMBL" id="CP006877">
    <property type="protein sequence ID" value="AJD39483.1"/>
    <property type="molecule type" value="Genomic_DNA"/>
</dbReference>
<dbReference type="HOGENOM" id="CLU_2357728_0_0_5"/>
<dbReference type="Gene3D" id="2.30.110.10">
    <property type="entry name" value="Electron Transport, Fmn-binding Protein, Chain A"/>
    <property type="match status" value="1"/>
</dbReference>
<dbReference type="PANTHER" id="PTHR35802">
    <property type="entry name" value="PROTEASE SYNTHASE AND SPORULATION PROTEIN PAI 2"/>
    <property type="match status" value="1"/>
</dbReference>
<protein>
    <submittedName>
        <fullName evidence="1">Pyridoxamine 5'-phosphate oxidase-like protein</fullName>
    </submittedName>
</protein>
<sequence length="96" mass="10620">MYQSPHFREDDLVIPHQLIRAHPWIVCDAPEDFIRAQLKGIIGVEIEIAAIEGKWKVSQNRPAGDCECVAAGVGGTTGEAEILDLVKRYGRLEGNH</sequence>
<dbReference type="PANTHER" id="PTHR35802:SF1">
    <property type="entry name" value="PROTEASE SYNTHASE AND SPORULATION PROTEIN PAI 2"/>
    <property type="match status" value="1"/>
</dbReference>
<dbReference type="AlphaFoldDB" id="A0A0B4WYU4"/>
<organism evidence="1 2">
    <name type="scientific">Rhizobium gallicum bv. gallicum R602sp</name>
    <dbReference type="NCBI Taxonomy" id="1041138"/>
    <lineage>
        <taxon>Bacteria</taxon>
        <taxon>Pseudomonadati</taxon>
        <taxon>Pseudomonadota</taxon>
        <taxon>Alphaproteobacteria</taxon>
        <taxon>Hyphomicrobiales</taxon>
        <taxon>Rhizobiaceae</taxon>
        <taxon>Rhizobium/Agrobacterium group</taxon>
        <taxon>Rhizobium</taxon>
    </lineage>
</organism>
<keyword evidence="2" id="KW-1185">Reference proteome</keyword>
<dbReference type="KEGG" id="rga:RGR602_CH00107"/>